<evidence type="ECO:0000313" key="5">
    <source>
        <dbReference type="Proteomes" id="UP001168877"/>
    </source>
</evidence>
<dbReference type="Proteomes" id="UP001168877">
    <property type="component" value="Unassembled WGS sequence"/>
</dbReference>
<keyword evidence="3" id="KW-0560">Oxidoreductase</keyword>
<gene>
    <name evidence="4" type="ORF">LWI29_013782</name>
</gene>
<name>A0AA39TS98_ACESA</name>
<dbReference type="InterPro" id="IPR036291">
    <property type="entry name" value="NAD(P)-bd_dom_sf"/>
</dbReference>
<organism evidence="4 5">
    <name type="scientific">Acer saccharum</name>
    <name type="common">Sugar maple</name>
    <dbReference type="NCBI Taxonomy" id="4024"/>
    <lineage>
        <taxon>Eukaryota</taxon>
        <taxon>Viridiplantae</taxon>
        <taxon>Streptophyta</taxon>
        <taxon>Embryophyta</taxon>
        <taxon>Tracheophyta</taxon>
        <taxon>Spermatophyta</taxon>
        <taxon>Magnoliopsida</taxon>
        <taxon>eudicotyledons</taxon>
        <taxon>Gunneridae</taxon>
        <taxon>Pentapetalae</taxon>
        <taxon>rosids</taxon>
        <taxon>malvids</taxon>
        <taxon>Sapindales</taxon>
        <taxon>Sapindaceae</taxon>
        <taxon>Hippocastanoideae</taxon>
        <taxon>Acereae</taxon>
        <taxon>Acer</taxon>
    </lineage>
</organism>
<comment type="similarity">
    <text evidence="1">Belongs to the short-chain dehydrogenases/reductases (SDR) family.</text>
</comment>
<dbReference type="PRINTS" id="PR00081">
    <property type="entry name" value="GDHRDH"/>
</dbReference>
<reference evidence="4" key="2">
    <citation type="submission" date="2023-06" db="EMBL/GenBank/DDBJ databases">
        <authorList>
            <person name="Swenson N.G."/>
            <person name="Wegrzyn J.L."/>
            <person name="Mcevoy S.L."/>
        </authorList>
    </citation>
    <scope>NUCLEOTIDE SEQUENCE</scope>
    <source>
        <strain evidence="4">NS2018</strain>
        <tissue evidence="4">Leaf</tissue>
    </source>
</reference>
<dbReference type="AlphaFoldDB" id="A0AA39TS98"/>
<sequence length="128" mass="14406">MQKVRNPNIREILEKDDLTEEQIGDVVTLFLQSVKKGTWKTQGWPKVWTDYAISKLALNAYSRVLAKRFQGSNISVNCFCPGFTQTSMTSGKGTHSADEAAQIGVQLMLLPPQELPTGQVLYRIWPFC</sequence>
<keyword evidence="2" id="KW-0521">NADP</keyword>
<protein>
    <submittedName>
        <fullName evidence="4">Uncharacterized protein</fullName>
    </submittedName>
</protein>
<evidence type="ECO:0000256" key="3">
    <source>
        <dbReference type="ARBA" id="ARBA00023002"/>
    </source>
</evidence>
<keyword evidence="5" id="KW-1185">Reference proteome</keyword>
<comment type="caution">
    <text evidence="4">The sequence shown here is derived from an EMBL/GenBank/DDBJ whole genome shotgun (WGS) entry which is preliminary data.</text>
</comment>
<evidence type="ECO:0000313" key="4">
    <source>
        <dbReference type="EMBL" id="KAK0607355.1"/>
    </source>
</evidence>
<reference evidence="4" key="1">
    <citation type="journal article" date="2022" name="Plant J.">
        <title>Strategies of tolerance reflected in two North American maple genomes.</title>
        <authorList>
            <person name="McEvoy S.L."/>
            <person name="Sezen U.U."/>
            <person name="Trouern-Trend A."/>
            <person name="McMahon S.M."/>
            <person name="Schaberg P.G."/>
            <person name="Yang J."/>
            <person name="Wegrzyn J.L."/>
            <person name="Swenson N.G."/>
        </authorList>
    </citation>
    <scope>NUCLEOTIDE SEQUENCE</scope>
    <source>
        <strain evidence="4">NS2018</strain>
    </source>
</reference>
<evidence type="ECO:0000256" key="1">
    <source>
        <dbReference type="ARBA" id="ARBA00006484"/>
    </source>
</evidence>
<evidence type="ECO:0000256" key="2">
    <source>
        <dbReference type="ARBA" id="ARBA00022857"/>
    </source>
</evidence>
<proteinExistence type="inferred from homology"/>
<dbReference type="Pfam" id="PF13561">
    <property type="entry name" value="adh_short_C2"/>
    <property type="match status" value="1"/>
</dbReference>
<dbReference type="EMBL" id="JAUESC010000001">
    <property type="protein sequence ID" value="KAK0607355.1"/>
    <property type="molecule type" value="Genomic_DNA"/>
</dbReference>
<dbReference type="GO" id="GO:0016491">
    <property type="term" value="F:oxidoreductase activity"/>
    <property type="evidence" value="ECO:0007669"/>
    <property type="project" value="UniProtKB-KW"/>
</dbReference>
<dbReference type="InterPro" id="IPR002347">
    <property type="entry name" value="SDR_fam"/>
</dbReference>
<dbReference type="SUPFAM" id="SSF51735">
    <property type="entry name" value="NAD(P)-binding Rossmann-fold domains"/>
    <property type="match status" value="1"/>
</dbReference>
<dbReference type="Gene3D" id="3.40.50.720">
    <property type="entry name" value="NAD(P)-binding Rossmann-like Domain"/>
    <property type="match status" value="1"/>
</dbReference>
<dbReference type="GO" id="GO:0016020">
    <property type="term" value="C:membrane"/>
    <property type="evidence" value="ECO:0007669"/>
    <property type="project" value="TreeGrafter"/>
</dbReference>
<dbReference type="PANTHER" id="PTHR43490">
    <property type="entry name" value="(+)-NEOMENTHOL DEHYDROGENASE"/>
    <property type="match status" value="1"/>
</dbReference>
<dbReference type="PANTHER" id="PTHR43490:SF60">
    <property type="entry name" value="NAD(P)-BINDING ROSSMANN-FOLD SUPERFAMILY PROTEIN"/>
    <property type="match status" value="1"/>
</dbReference>
<accession>A0AA39TS98</accession>